<name>A0ABQ9Y993_9EUKA</name>
<proteinExistence type="predicted"/>
<keyword evidence="2" id="KW-1185">Reference proteome</keyword>
<gene>
    <name evidence="1" type="ORF">BLNAU_4869</name>
</gene>
<evidence type="ECO:0000313" key="1">
    <source>
        <dbReference type="EMBL" id="KAK2960316.1"/>
    </source>
</evidence>
<sequence>MSRVVERRSLVPQLNSTPTIKSVGVTFETGEATVTVETEEAIHGTMNVLLDGSNVPRLVRVVFGEPSKVSKIGTVVVSSGSNGILPEATYTHRNSTLSPFPPPVVHFAHSVLKDYDTTDIHVRGKNLEEGMYWMLVENGENKWNITLTRSNSTNLIGTAVVV</sequence>
<dbReference type="EMBL" id="JARBJD010000024">
    <property type="protein sequence ID" value="KAK2960316.1"/>
    <property type="molecule type" value="Genomic_DNA"/>
</dbReference>
<evidence type="ECO:0000313" key="2">
    <source>
        <dbReference type="Proteomes" id="UP001281761"/>
    </source>
</evidence>
<comment type="caution">
    <text evidence="1">The sequence shown here is derived from an EMBL/GenBank/DDBJ whole genome shotgun (WGS) entry which is preliminary data.</text>
</comment>
<reference evidence="1 2" key="1">
    <citation type="journal article" date="2022" name="bioRxiv">
        <title>Genomics of Preaxostyla Flagellates Illuminates Evolutionary Transitions and the Path Towards Mitochondrial Loss.</title>
        <authorList>
            <person name="Novak L.V.F."/>
            <person name="Treitli S.C."/>
            <person name="Pyrih J."/>
            <person name="Halakuc P."/>
            <person name="Pipaliya S.V."/>
            <person name="Vacek V."/>
            <person name="Brzon O."/>
            <person name="Soukal P."/>
            <person name="Eme L."/>
            <person name="Dacks J.B."/>
            <person name="Karnkowska A."/>
            <person name="Elias M."/>
            <person name="Hampl V."/>
        </authorList>
    </citation>
    <scope>NUCLEOTIDE SEQUENCE [LARGE SCALE GENOMIC DNA]</scope>
    <source>
        <strain evidence="1">NAU3</strain>
        <tissue evidence="1">Gut</tissue>
    </source>
</reference>
<organism evidence="1 2">
    <name type="scientific">Blattamonas nauphoetae</name>
    <dbReference type="NCBI Taxonomy" id="2049346"/>
    <lineage>
        <taxon>Eukaryota</taxon>
        <taxon>Metamonada</taxon>
        <taxon>Preaxostyla</taxon>
        <taxon>Oxymonadida</taxon>
        <taxon>Blattamonas</taxon>
    </lineage>
</organism>
<dbReference type="Proteomes" id="UP001281761">
    <property type="component" value="Unassembled WGS sequence"/>
</dbReference>
<protein>
    <submittedName>
        <fullName evidence="1">Uncharacterized protein</fullName>
    </submittedName>
</protein>
<accession>A0ABQ9Y993</accession>